<dbReference type="RefSeq" id="WP_203862643.1">
    <property type="nucleotide sequence ID" value="NZ_BAAAZQ010000039.1"/>
</dbReference>
<keyword evidence="2" id="KW-1185">Reference proteome</keyword>
<gene>
    <name evidence="1" type="ORF">Pma05_79540</name>
</gene>
<sequence>MVRLDMLAGEHTGARQKIDLSPTPDWARYGVGVADMTREPDGFWRLPSRPGCCPSIPARPTFGGDQGW</sequence>
<comment type="caution">
    <text evidence="1">The sequence shown here is derived from an EMBL/GenBank/DDBJ whole genome shotgun (WGS) entry which is preliminary data.</text>
</comment>
<protein>
    <submittedName>
        <fullName evidence="1">Uncharacterized protein</fullName>
    </submittedName>
</protein>
<reference evidence="1 2" key="1">
    <citation type="submission" date="2021-01" db="EMBL/GenBank/DDBJ databases">
        <title>Whole genome shotgun sequence of Plantactinospora mayteni NBRC 109088.</title>
        <authorList>
            <person name="Komaki H."/>
            <person name="Tamura T."/>
        </authorList>
    </citation>
    <scope>NUCLEOTIDE SEQUENCE [LARGE SCALE GENOMIC DNA]</scope>
    <source>
        <strain evidence="1 2">NBRC 109088</strain>
    </source>
</reference>
<evidence type="ECO:0000313" key="2">
    <source>
        <dbReference type="Proteomes" id="UP000621500"/>
    </source>
</evidence>
<organism evidence="1 2">
    <name type="scientific">Plantactinospora mayteni</name>
    <dbReference type="NCBI Taxonomy" id="566021"/>
    <lineage>
        <taxon>Bacteria</taxon>
        <taxon>Bacillati</taxon>
        <taxon>Actinomycetota</taxon>
        <taxon>Actinomycetes</taxon>
        <taxon>Micromonosporales</taxon>
        <taxon>Micromonosporaceae</taxon>
        <taxon>Plantactinospora</taxon>
    </lineage>
</organism>
<name>A0ABQ4F3E0_9ACTN</name>
<accession>A0ABQ4F3E0</accession>
<proteinExistence type="predicted"/>
<evidence type="ECO:0000313" key="1">
    <source>
        <dbReference type="EMBL" id="GIH01382.1"/>
    </source>
</evidence>
<dbReference type="EMBL" id="BONX01000069">
    <property type="protein sequence ID" value="GIH01382.1"/>
    <property type="molecule type" value="Genomic_DNA"/>
</dbReference>
<dbReference type="Proteomes" id="UP000621500">
    <property type="component" value="Unassembled WGS sequence"/>
</dbReference>